<feature type="domain" description="Cadherin" evidence="16">
    <location>
        <begin position="447"/>
        <end position="556"/>
    </location>
</feature>
<feature type="compositionally biased region" description="Basic residues" evidence="13">
    <location>
        <begin position="944"/>
        <end position="954"/>
    </location>
</feature>
<sequence length="954" mass="105012">MSDRTMTRQVLLFISVLSLSSVHGQVSYSIPEEMAKGSLVGNIAQDLGLDIKRLKSGKARIYTGDRAEYIELNKERGVLLIKEKIDREALCEQTTPCALHFQITLENPMELYPVTVEITDINDNAPTFQKTERRLEISESAVTGSKFMLEKAVDPDIDLNGLQSYSLKHADHFVLKLHSQADGSKKVEMVLQKPLDREKQEQMSLILTALDGGEPQLSGTMQIHVTVLDANDNAPVFTKPVYKAAISENSQKGTFVTTVSASDADKGTNGEVSYVIANSMNRLSTLFHINEDGDLILDGQVDYEKARSYQIDIEAIDNGGLSDSSKIIIDISDVNDNSPLINLISKSGIIPEDSRPNIVIAMMSVNDPDSESNGKVNCGINENIPFTIKSTSNGFYSLVTDSDLDRERASEYNISVTCSDEGVPSLSSSVTLTLQISDVNDNAPVFERSSYEAYIIENNTPGLSIFTVKARDADWNQNARVSYILEDSSVNGVPVSSYVSVSADSGVIHAVRSFDYEQIKDFQFRVKAQDGGSPPLSSNVTVKIMIQDQNDNAPQVLYPVQTSSSLVAEMVPRSADVGYLVTKVVAVDVDSGQNAWLSYKLQKATDRALFEVGLQNGEIRTIRQVTDKDAVKQRLTVVVEDNGQPSRSATVNVNVAVADSFPEVLSEFTDFTHDKDYNDNLTFYLVLALAVVSFLFITCLVVIISVKIYRWRQSRVLYHSNLPVIPYYPPRYADTLGTGTLQHVYNYEVCRTTDSRKSDCKFVRPCSQNVLIMDPSSTGTMQRMQSEQNILDESDSPIEQKPPNADWRFTQGQRPGPSGAGGPPEMTMGTGPWPNPPTEAEQLQALMAAANEVSEATATLGPGTMGLSTRYSPQFTLQHVPDYRQNVYIPGSTATLTSNPQQQQQQQQMLMQQQMAAQQQALQAQPSEASAQPEPPKAAQTPASKKKSTKKEKK</sequence>
<protein>
    <submittedName>
        <fullName evidence="18">Protocadherin beta-16 isoform X23</fullName>
    </submittedName>
</protein>
<reference evidence="18" key="1">
    <citation type="submission" date="2025-08" db="UniProtKB">
        <authorList>
            <consortium name="RefSeq"/>
        </authorList>
    </citation>
    <scope>IDENTIFICATION</scope>
</reference>
<dbReference type="InterPro" id="IPR015919">
    <property type="entry name" value="Cadherin-like_sf"/>
</dbReference>
<dbReference type="RefSeq" id="XP_045579936.1">
    <property type="nucleotide sequence ID" value="XM_045723980.1"/>
</dbReference>
<dbReference type="Pfam" id="PF16492">
    <property type="entry name" value="Cadherin_C_2"/>
    <property type="match status" value="1"/>
</dbReference>
<dbReference type="Pfam" id="PF08266">
    <property type="entry name" value="Cadherin_2"/>
    <property type="match status" value="1"/>
</dbReference>
<keyword evidence="17" id="KW-1185">Reference proteome</keyword>
<dbReference type="PROSITE" id="PS00232">
    <property type="entry name" value="CADHERIN_1"/>
    <property type="match status" value="3"/>
</dbReference>
<keyword evidence="7 12" id="KW-0106">Calcium</keyword>
<feature type="compositionally biased region" description="Low complexity" evidence="13">
    <location>
        <begin position="900"/>
        <end position="943"/>
    </location>
</feature>
<comment type="function">
    <text evidence="1">Potential calcium-dependent cell-adhesion protein. May be involved in the establishment and maintenance of specific neuronal connections in the brain.</text>
</comment>
<feature type="chain" id="PRO_5045861597" evidence="15">
    <location>
        <begin position="25"/>
        <end position="954"/>
    </location>
</feature>
<evidence type="ECO:0000313" key="17">
    <source>
        <dbReference type="Proteomes" id="UP001652741"/>
    </source>
</evidence>
<evidence type="ECO:0000256" key="13">
    <source>
        <dbReference type="SAM" id="MobiDB-lite"/>
    </source>
</evidence>
<evidence type="ECO:0000256" key="3">
    <source>
        <dbReference type="ARBA" id="ARBA00022475"/>
    </source>
</evidence>
<keyword evidence="3" id="KW-1003">Cell membrane</keyword>
<dbReference type="SUPFAM" id="SSF49313">
    <property type="entry name" value="Cadherin-like"/>
    <property type="match status" value="6"/>
</dbReference>
<evidence type="ECO:0000313" key="18">
    <source>
        <dbReference type="RefSeq" id="XP_045579936.1"/>
    </source>
</evidence>
<evidence type="ECO:0000256" key="7">
    <source>
        <dbReference type="ARBA" id="ARBA00022837"/>
    </source>
</evidence>
<proteinExistence type="predicted"/>
<dbReference type="Pfam" id="PF00028">
    <property type="entry name" value="Cadherin"/>
    <property type="match status" value="5"/>
</dbReference>
<evidence type="ECO:0000256" key="12">
    <source>
        <dbReference type="PROSITE-ProRule" id="PRU00043"/>
    </source>
</evidence>
<evidence type="ECO:0000256" key="2">
    <source>
        <dbReference type="ARBA" id="ARBA00004251"/>
    </source>
</evidence>
<keyword evidence="4 14" id="KW-0812">Transmembrane</keyword>
<dbReference type="Gene3D" id="2.60.40.60">
    <property type="entry name" value="Cadherins"/>
    <property type="match status" value="6"/>
</dbReference>
<dbReference type="PROSITE" id="PS50268">
    <property type="entry name" value="CADHERIN_2"/>
    <property type="match status" value="6"/>
</dbReference>
<dbReference type="InterPro" id="IPR013164">
    <property type="entry name" value="Cadherin_N"/>
</dbReference>
<evidence type="ECO:0000259" key="16">
    <source>
        <dbReference type="PROSITE" id="PS50268"/>
    </source>
</evidence>
<feature type="compositionally biased region" description="Low complexity" evidence="13">
    <location>
        <begin position="823"/>
        <end position="832"/>
    </location>
</feature>
<keyword evidence="9 14" id="KW-1133">Transmembrane helix</keyword>
<evidence type="ECO:0000256" key="10">
    <source>
        <dbReference type="ARBA" id="ARBA00023136"/>
    </source>
</evidence>
<dbReference type="InterPro" id="IPR002126">
    <property type="entry name" value="Cadherin-like_dom"/>
</dbReference>
<evidence type="ECO:0000256" key="15">
    <source>
        <dbReference type="SAM" id="SignalP"/>
    </source>
</evidence>
<keyword evidence="8" id="KW-0130">Cell adhesion</keyword>
<evidence type="ECO:0000256" key="6">
    <source>
        <dbReference type="ARBA" id="ARBA00022737"/>
    </source>
</evidence>
<organism evidence="17 18">
    <name type="scientific">Salmo salar</name>
    <name type="common">Atlantic salmon</name>
    <dbReference type="NCBI Taxonomy" id="8030"/>
    <lineage>
        <taxon>Eukaryota</taxon>
        <taxon>Metazoa</taxon>
        <taxon>Chordata</taxon>
        <taxon>Craniata</taxon>
        <taxon>Vertebrata</taxon>
        <taxon>Euteleostomi</taxon>
        <taxon>Actinopterygii</taxon>
        <taxon>Neopterygii</taxon>
        <taxon>Teleostei</taxon>
        <taxon>Protacanthopterygii</taxon>
        <taxon>Salmoniformes</taxon>
        <taxon>Salmonidae</taxon>
        <taxon>Salmoninae</taxon>
        <taxon>Salmo</taxon>
    </lineage>
</organism>
<evidence type="ECO:0000256" key="5">
    <source>
        <dbReference type="ARBA" id="ARBA00022729"/>
    </source>
</evidence>
<feature type="domain" description="Cadherin" evidence="16">
    <location>
        <begin position="22"/>
        <end position="128"/>
    </location>
</feature>
<comment type="subcellular location">
    <subcellularLocation>
        <location evidence="2">Cell membrane</location>
        <topology evidence="2">Single-pass type I membrane protein</topology>
    </subcellularLocation>
</comment>
<feature type="domain" description="Cadherin" evidence="16">
    <location>
        <begin position="350"/>
        <end position="446"/>
    </location>
</feature>
<name>A0ABM3F9E2_SALSA</name>
<dbReference type="Pfam" id="PF15974">
    <property type="entry name" value="Cadherin_tail"/>
    <property type="match status" value="1"/>
</dbReference>
<feature type="region of interest" description="Disordered" evidence="13">
    <location>
        <begin position="893"/>
        <end position="954"/>
    </location>
</feature>
<evidence type="ECO:0000256" key="14">
    <source>
        <dbReference type="SAM" id="Phobius"/>
    </source>
</evidence>
<dbReference type="InterPro" id="IPR050174">
    <property type="entry name" value="Protocadherin/Cadherin-CA"/>
</dbReference>
<evidence type="ECO:0000256" key="11">
    <source>
        <dbReference type="ARBA" id="ARBA00023180"/>
    </source>
</evidence>
<evidence type="ECO:0000256" key="1">
    <source>
        <dbReference type="ARBA" id="ARBA00003436"/>
    </source>
</evidence>
<keyword evidence="6" id="KW-0677">Repeat</keyword>
<evidence type="ECO:0000256" key="4">
    <source>
        <dbReference type="ARBA" id="ARBA00022692"/>
    </source>
</evidence>
<evidence type="ECO:0000256" key="9">
    <source>
        <dbReference type="ARBA" id="ARBA00022989"/>
    </source>
</evidence>
<dbReference type="PANTHER" id="PTHR24028:SF296">
    <property type="entry name" value="PROTOCADHERIN 1 GAMMA 11 PRECURSOR-RELATED"/>
    <property type="match status" value="1"/>
</dbReference>
<feature type="transmembrane region" description="Helical" evidence="14">
    <location>
        <begin position="681"/>
        <end position="706"/>
    </location>
</feature>
<dbReference type="Proteomes" id="UP001652741">
    <property type="component" value="Chromosome ssa09"/>
</dbReference>
<dbReference type="InterPro" id="IPR020894">
    <property type="entry name" value="Cadherin_CS"/>
</dbReference>
<evidence type="ECO:0000256" key="8">
    <source>
        <dbReference type="ARBA" id="ARBA00022889"/>
    </source>
</evidence>
<accession>A0ABM3F9E2</accession>
<feature type="domain" description="Cadherin" evidence="16">
    <location>
        <begin position="238"/>
        <end position="341"/>
    </location>
</feature>
<feature type="domain" description="Cadherin" evidence="16">
    <location>
        <begin position="571"/>
        <end position="668"/>
    </location>
</feature>
<feature type="region of interest" description="Disordered" evidence="13">
    <location>
        <begin position="786"/>
        <end position="838"/>
    </location>
</feature>
<keyword evidence="10 14" id="KW-0472">Membrane</keyword>
<dbReference type="SMART" id="SM00112">
    <property type="entry name" value="CA"/>
    <property type="match status" value="6"/>
</dbReference>
<keyword evidence="5 15" id="KW-0732">Signal</keyword>
<dbReference type="CDD" id="cd11304">
    <property type="entry name" value="Cadherin_repeat"/>
    <property type="match status" value="5"/>
</dbReference>
<feature type="domain" description="Cadherin" evidence="16">
    <location>
        <begin position="129"/>
        <end position="237"/>
    </location>
</feature>
<dbReference type="PANTHER" id="PTHR24028">
    <property type="entry name" value="CADHERIN-87A"/>
    <property type="match status" value="1"/>
</dbReference>
<dbReference type="InterPro" id="IPR032455">
    <property type="entry name" value="Cadherin_C"/>
</dbReference>
<feature type="signal peptide" evidence="15">
    <location>
        <begin position="1"/>
        <end position="24"/>
    </location>
</feature>
<dbReference type="PRINTS" id="PR00205">
    <property type="entry name" value="CADHERIN"/>
</dbReference>
<dbReference type="InterPro" id="IPR031904">
    <property type="entry name" value="Cadherin_CBD"/>
</dbReference>
<keyword evidence="11" id="KW-0325">Glycoprotein</keyword>
<gene>
    <name evidence="18" type="primary">LOC106611851</name>
</gene>
<dbReference type="GeneID" id="106611851"/>